<sequence length="249" mass="27831">MSIKDTCYGKAPGAKGDKGGEDPQITREETGTPEMITETPRRTRILKAITAVATLFLLAVSLTHVLLVFLHVAPANSVSQRYNKQINAWVYPLFEQNWRLFAPNPESVNYRISARTMRTSADGTQQVSDWFDLSAVDDSAVRHSVFPSHTEQNMLRRAWSSYLELHGGDDQPHSRRAWMMQQYLSNISAQRVAAHRHGSFDDIQLRVTVRPVPASAGGAGVRPAAASAPDNTRYLPWWKVTWKVAPYAG</sequence>
<feature type="region of interest" description="Disordered" evidence="1">
    <location>
        <begin position="11"/>
        <end position="35"/>
    </location>
</feature>
<evidence type="ECO:0000256" key="2">
    <source>
        <dbReference type="SAM" id="Phobius"/>
    </source>
</evidence>
<dbReference type="EMBL" id="VIWW01000002">
    <property type="protein sequence ID" value="TWF92186.1"/>
    <property type="molecule type" value="Genomic_DNA"/>
</dbReference>
<dbReference type="InterPro" id="IPR043857">
    <property type="entry name" value="DUF5819"/>
</dbReference>
<name>A0A561TYJ5_9ACTN</name>
<accession>A0A561TYJ5</accession>
<evidence type="ECO:0000313" key="3">
    <source>
        <dbReference type="EMBL" id="TWF92186.1"/>
    </source>
</evidence>
<keyword evidence="2" id="KW-0812">Transmembrane</keyword>
<comment type="caution">
    <text evidence="3">The sequence shown here is derived from an EMBL/GenBank/DDBJ whole genome shotgun (WGS) entry which is preliminary data.</text>
</comment>
<gene>
    <name evidence="3" type="ORF">FHX80_12506</name>
</gene>
<keyword evidence="2" id="KW-1133">Transmembrane helix</keyword>
<protein>
    <submittedName>
        <fullName evidence="3">Uncharacterized protein</fullName>
    </submittedName>
</protein>
<dbReference type="Pfam" id="PF19136">
    <property type="entry name" value="DUF5819"/>
    <property type="match status" value="1"/>
</dbReference>
<proteinExistence type="predicted"/>
<dbReference type="Proteomes" id="UP000318186">
    <property type="component" value="Unassembled WGS sequence"/>
</dbReference>
<keyword evidence="2" id="KW-0472">Membrane</keyword>
<reference evidence="3 4" key="1">
    <citation type="submission" date="2019-06" db="EMBL/GenBank/DDBJ databases">
        <title>Sequencing the genomes of 1000 actinobacteria strains.</title>
        <authorList>
            <person name="Klenk H.-P."/>
        </authorList>
    </citation>
    <scope>NUCLEOTIDE SEQUENCE [LARGE SCALE GENOMIC DNA]</scope>
    <source>
        <strain evidence="3 4">DSM 42059</strain>
    </source>
</reference>
<evidence type="ECO:0000256" key="1">
    <source>
        <dbReference type="SAM" id="MobiDB-lite"/>
    </source>
</evidence>
<organism evidence="3 4">
    <name type="scientific">Streptomyces brevispora</name>
    <dbReference type="NCBI Taxonomy" id="887462"/>
    <lineage>
        <taxon>Bacteria</taxon>
        <taxon>Bacillati</taxon>
        <taxon>Actinomycetota</taxon>
        <taxon>Actinomycetes</taxon>
        <taxon>Kitasatosporales</taxon>
        <taxon>Streptomycetaceae</taxon>
        <taxon>Streptomyces</taxon>
    </lineage>
</organism>
<dbReference type="AlphaFoldDB" id="A0A561TYJ5"/>
<evidence type="ECO:0000313" key="4">
    <source>
        <dbReference type="Proteomes" id="UP000318186"/>
    </source>
</evidence>
<feature type="compositionally biased region" description="Basic and acidic residues" evidence="1">
    <location>
        <begin position="15"/>
        <end position="30"/>
    </location>
</feature>
<feature type="transmembrane region" description="Helical" evidence="2">
    <location>
        <begin position="45"/>
        <end position="70"/>
    </location>
</feature>